<feature type="domain" description="RRM" evidence="1">
    <location>
        <begin position="3"/>
        <end position="41"/>
    </location>
</feature>
<dbReference type="InterPro" id="IPR035979">
    <property type="entry name" value="RBD_domain_sf"/>
</dbReference>
<dbReference type="AlphaFoldDB" id="A0AAV9LF32"/>
<keyword evidence="3" id="KW-1185">Reference proteome</keyword>
<sequence length="56" mass="6409">MSEEMYYIFGKYGAIRRIHIDTTKDTRGTAFIVYEDIYDAKPSSIISPPSMSLIDT</sequence>
<comment type="caution">
    <text evidence="2">The sequence shown here is derived from an EMBL/GenBank/DDBJ whole genome shotgun (WGS) entry which is preliminary data.</text>
</comment>
<protein>
    <recommendedName>
        <fullName evidence="1">RRM domain-containing protein</fullName>
    </recommendedName>
</protein>
<dbReference type="EMBL" id="JAWPEI010000006">
    <property type="protein sequence ID" value="KAK4723838.1"/>
    <property type="molecule type" value="Genomic_DNA"/>
</dbReference>
<name>A0AAV9LF32_9SOLN</name>
<dbReference type="SUPFAM" id="SSF54928">
    <property type="entry name" value="RNA-binding domain, RBD"/>
    <property type="match status" value="1"/>
</dbReference>
<proteinExistence type="predicted"/>
<dbReference type="InterPro" id="IPR000504">
    <property type="entry name" value="RRM_dom"/>
</dbReference>
<organism evidence="2 3">
    <name type="scientific">Solanum pinnatisectum</name>
    <name type="common">tansyleaf nightshade</name>
    <dbReference type="NCBI Taxonomy" id="50273"/>
    <lineage>
        <taxon>Eukaryota</taxon>
        <taxon>Viridiplantae</taxon>
        <taxon>Streptophyta</taxon>
        <taxon>Embryophyta</taxon>
        <taxon>Tracheophyta</taxon>
        <taxon>Spermatophyta</taxon>
        <taxon>Magnoliopsida</taxon>
        <taxon>eudicotyledons</taxon>
        <taxon>Gunneridae</taxon>
        <taxon>Pentapetalae</taxon>
        <taxon>asterids</taxon>
        <taxon>lamiids</taxon>
        <taxon>Solanales</taxon>
        <taxon>Solanaceae</taxon>
        <taxon>Solanoideae</taxon>
        <taxon>Solaneae</taxon>
        <taxon>Solanum</taxon>
    </lineage>
</organism>
<evidence type="ECO:0000313" key="3">
    <source>
        <dbReference type="Proteomes" id="UP001311915"/>
    </source>
</evidence>
<dbReference type="Proteomes" id="UP001311915">
    <property type="component" value="Unassembled WGS sequence"/>
</dbReference>
<evidence type="ECO:0000313" key="2">
    <source>
        <dbReference type="EMBL" id="KAK4723838.1"/>
    </source>
</evidence>
<gene>
    <name evidence="2" type="ORF">R3W88_026617</name>
</gene>
<dbReference type="Pfam" id="PF00076">
    <property type="entry name" value="RRM_1"/>
    <property type="match status" value="1"/>
</dbReference>
<dbReference type="InterPro" id="IPR012677">
    <property type="entry name" value="Nucleotide-bd_a/b_plait_sf"/>
</dbReference>
<dbReference type="GO" id="GO:0003723">
    <property type="term" value="F:RNA binding"/>
    <property type="evidence" value="ECO:0007669"/>
    <property type="project" value="InterPro"/>
</dbReference>
<dbReference type="Gene3D" id="3.30.70.330">
    <property type="match status" value="1"/>
</dbReference>
<reference evidence="2 3" key="1">
    <citation type="submission" date="2023-10" db="EMBL/GenBank/DDBJ databases">
        <title>Genome-Wide Identification Analysis in wild type Solanum Pinnatisectum Reveals Some Genes Defensing Phytophthora Infestans.</title>
        <authorList>
            <person name="Sun C."/>
        </authorList>
    </citation>
    <scope>NUCLEOTIDE SEQUENCE [LARGE SCALE GENOMIC DNA]</scope>
    <source>
        <strain evidence="2">LQN</strain>
        <tissue evidence="2">Leaf</tissue>
    </source>
</reference>
<evidence type="ECO:0000259" key="1">
    <source>
        <dbReference type="Pfam" id="PF00076"/>
    </source>
</evidence>
<accession>A0AAV9LF32</accession>